<dbReference type="AlphaFoldDB" id="M7PSZ9"/>
<keyword evidence="7" id="KW-0689">Ribosomal protein</keyword>
<evidence type="ECO:0000313" key="8">
    <source>
        <dbReference type="Proteomes" id="UP000012019"/>
    </source>
</evidence>
<evidence type="ECO:0000256" key="4">
    <source>
        <dbReference type="ARBA" id="ARBA00022679"/>
    </source>
</evidence>
<dbReference type="NCBIfam" id="TIGR00406">
    <property type="entry name" value="prmA"/>
    <property type="match status" value="1"/>
</dbReference>
<evidence type="ECO:0000256" key="5">
    <source>
        <dbReference type="ARBA" id="ARBA00022691"/>
    </source>
</evidence>
<dbReference type="STRING" id="1286106.MPL1_04337"/>
<comment type="function">
    <text evidence="6">Methylates ribosomal protein L11.</text>
</comment>
<feature type="binding site" evidence="6">
    <location>
        <position position="145"/>
    </location>
    <ligand>
        <name>S-adenosyl-L-methionine</name>
        <dbReference type="ChEBI" id="CHEBI:59789"/>
    </ligand>
</feature>
<dbReference type="GO" id="GO:0016279">
    <property type="term" value="F:protein-lysine N-methyltransferase activity"/>
    <property type="evidence" value="ECO:0007669"/>
    <property type="project" value="TreeGrafter"/>
</dbReference>
<comment type="caution">
    <text evidence="7">The sequence shown here is derived from an EMBL/GenBank/DDBJ whole genome shotgun (WGS) entry which is preliminary data.</text>
</comment>
<dbReference type="InterPro" id="IPR050078">
    <property type="entry name" value="Ribosomal_L11_MeTrfase_PrmA"/>
</dbReference>
<dbReference type="Proteomes" id="UP000012019">
    <property type="component" value="Unassembled WGS sequence"/>
</dbReference>
<evidence type="ECO:0000256" key="2">
    <source>
        <dbReference type="ARBA" id="ARBA00022490"/>
    </source>
</evidence>
<dbReference type="PANTHER" id="PTHR43648">
    <property type="entry name" value="ELECTRON TRANSFER FLAVOPROTEIN BETA SUBUNIT LYSINE METHYLTRANSFERASE"/>
    <property type="match status" value="1"/>
</dbReference>
<dbReference type="Pfam" id="PF06325">
    <property type="entry name" value="PrmA"/>
    <property type="match status" value="1"/>
</dbReference>
<dbReference type="eggNOG" id="COG2264">
    <property type="taxonomic scope" value="Bacteria"/>
</dbReference>
<sequence length="292" mass="31905">MAWIQVIFSSSPADAEQLSDVLSEAGASAVTFEDSADQPIYEPALGETPLWSETRVIGLFDAAVDCQALLEDIATQLSPAKLPEYRIEAVEDKDWEREWMDNFHPMCFGERLWIVPSWRQAPAPEALNILLDPGLAFGTGTHPTTALCLEWLDTVGDLTGKTVIDYGCGSGILAIAAGLLGAKRIIAVDNDPQALEATQSNAERNQVTIETYLPQDCPTIECDLLLANILAGPLHALAPLFAELTAPSADLVLSGILDIQAEQLKQHYQQWFTMQAATFKQEWTRLTGTRHA</sequence>
<dbReference type="CDD" id="cd02440">
    <property type="entry name" value="AdoMet_MTases"/>
    <property type="match status" value="1"/>
</dbReference>
<keyword evidence="2 6" id="KW-0963">Cytoplasm</keyword>
<dbReference type="SUPFAM" id="SSF53335">
    <property type="entry name" value="S-adenosyl-L-methionine-dependent methyltransferases"/>
    <property type="match status" value="1"/>
</dbReference>
<protein>
    <recommendedName>
        <fullName evidence="6">Ribosomal protein L11 methyltransferase</fullName>
        <shortName evidence="6">L11 Mtase</shortName>
        <ecNumber evidence="6">2.1.1.-</ecNumber>
    </recommendedName>
</protein>
<dbReference type="PATRIC" id="fig|1286106.3.peg.870"/>
<keyword evidence="5 6" id="KW-0949">S-adenosyl-L-methionine</keyword>
<organism evidence="7 8">
    <name type="scientific">Methylophaga lonarensis MPL</name>
    <dbReference type="NCBI Taxonomy" id="1286106"/>
    <lineage>
        <taxon>Bacteria</taxon>
        <taxon>Pseudomonadati</taxon>
        <taxon>Pseudomonadota</taxon>
        <taxon>Gammaproteobacteria</taxon>
        <taxon>Thiotrichales</taxon>
        <taxon>Piscirickettsiaceae</taxon>
        <taxon>Methylophaga</taxon>
    </lineage>
</organism>
<keyword evidence="8" id="KW-1185">Reference proteome</keyword>
<dbReference type="Gene3D" id="3.40.50.150">
    <property type="entry name" value="Vaccinia Virus protein VP39"/>
    <property type="match status" value="1"/>
</dbReference>
<dbReference type="RefSeq" id="WP_009725887.1">
    <property type="nucleotide sequence ID" value="NZ_APHR01000019.1"/>
</dbReference>
<evidence type="ECO:0000256" key="3">
    <source>
        <dbReference type="ARBA" id="ARBA00022603"/>
    </source>
</evidence>
<dbReference type="InterPro" id="IPR004498">
    <property type="entry name" value="Ribosomal_PrmA_MeTrfase"/>
</dbReference>
<name>M7PSZ9_9GAMM</name>
<dbReference type="HAMAP" id="MF_00735">
    <property type="entry name" value="Methyltr_PrmA"/>
    <property type="match status" value="1"/>
</dbReference>
<evidence type="ECO:0000313" key="7">
    <source>
        <dbReference type="EMBL" id="EMR13594.1"/>
    </source>
</evidence>
<keyword evidence="4 6" id="KW-0808">Transferase</keyword>
<dbReference type="GO" id="GO:0005829">
    <property type="term" value="C:cytosol"/>
    <property type="evidence" value="ECO:0007669"/>
    <property type="project" value="TreeGrafter"/>
</dbReference>
<keyword evidence="3 6" id="KW-0489">Methyltransferase</keyword>
<evidence type="ECO:0000256" key="1">
    <source>
        <dbReference type="ARBA" id="ARBA00009741"/>
    </source>
</evidence>
<dbReference type="EMBL" id="APHR01000019">
    <property type="protein sequence ID" value="EMR13594.1"/>
    <property type="molecule type" value="Genomic_DNA"/>
</dbReference>
<reference evidence="7 8" key="1">
    <citation type="journal article" date="2013" name="Genome Announc.">
        <title>Draft Genome Sequence of Methylophaga lonarensis MPLT, a Haloalkaliphilic (Non-Methane-Utilizing) Methylotroph.</title>
        <authorList>
            <person name="Shetty S.A."/>
            <person name="Marathe N.P."/>
            <person name="Munot H."/>
            <person name="Antony C.P."/>
            <person name="Dhotre D.P."/>
            <person name="Murrell J.C."/>
            <person name="Shouche Y.S."/>
        </authorList>
    </citation>
    <scope>NUCLEOTIDE SEQUENCE [LARGE SCALE GENOMIC DNA]</scope>
    <source>
        <strain evidence="7 8">MPL</strain>
    </source>
</reference>
<feature type="binding site" evidence="6">
    <location>
        <position position="228"/>
    </location>
    <ligand>
        <name>S-adenosyl-L-methionine</name>
        <dbReference type="ChEBI" id="CHEBI:59789"/>
    </ligand>
</feature>
<dbReference type="GO" id="GO:0032259">
    <property type="term" value="P:methylation"/>
    <property type="evidence" value="ECO:0007669"/>
    <property type="project" value="UniProtKB-KW"/>
</dbReference>
<dbReference type="OrthoDB" id="9785995at2"/>
<dbReference type="PANTHER" id="PTHR43648:SF1">
    <property type="entry name" value="ELECTRON TRANSFER FLAVOPROTEIN BETA SUBUNIT LYSINE METHYLTRANSFERASE"/>
    <property type="match status" value="1"/>
</dbReference>
<dbReference type="PIRSF" id="PIRSF000401">
    <property type="entry name" value="RPL11_MTase"/>
    <property type="match status" value="1"/>
</dbReference>
<dbReference type="InterPro" id="IPR029063">
    <property type="entry name" value="SAM-dependent_MTases_sf"/>
</dbReference>
<comment type="subcellular location">
    <subcellularLocation>
        <location evidence="6">Cytoplasm</location>
    </subcellularLocation>
</comment>
<evidence type="ECO:0000256" key="6">
    <source>
        <dbReference type="HAMAP-Rule" id="MF_00735"/>
    </source>
</evidence>
<comment type="similarity">
    <text evidence="1 6">Belongs to the methyltransferase superfamily. PrmA family.</text>
</comment>
<keyword evidence="7" id="KW-0687">Ribonucleoprotein</keyword>
<proteinExistence type="inferred from homology"/>
<accession>M7PSZ9</accession>
<dbReference type="GO" id="GO:0005840">
    <property type="term" value="C:ribosome"/>
    <property type="evidence" value="ECO:0007669"/>
    <property type="project" value="UniProtKB-KW"/>
</dbReference>
<feature type="binding site" evidence="6">
    <location>
        <position position="189"/>
    </location>
    <ligand>
        <name>S-adenosyl-L-methionine</name>
        <dbReference type="ChEBI" id="CHEBI:59789"/>
    </ligand>
</feature>
<feature type="binding site" evidence="6">
    <location>
        <position position="167"/>
    </location>
    <ligand>
        <name>S-adenosyl-L-methionine</name>
        <dbReference type="ChEBI" id="CHEBI:59789"/>
    </ligand>
</feature>
<dbReference type="EC" id="2.1.1.-" evidence="6"/>
<gene>
    <name evidence="6 7" type="primary">prmA</name>
    <name evidence="7" type="ORF">MPL1_04337</name>
</gene>
<comment type="catalytic activity">
    <reaction evidence="6">
        <text>L-lysyl-[protein] + 3 S-adenosyl-L-methionine = N(6),N(6),N(6)-trimethyl-L-lysyl-[protein] + 3 S-adenosyl-L-homocysteine + 3 H(+)</text>
        <dbReference type="Rhea" id="RHEA:54192"/>
        <dbReference type="Rhea" id="RHEA-COMP:9752"/>
        <dbReference type="Rhea" id="RHEA-COMP:13826"/>
        <dbReference type="ChEBI" id="CHEBI:15378"/>
        <dbReference type="ChEBI" id="CHEBI:29969"/>
        <dbReference type="ChEBI" id="CHEBI:57856"/>
        <dbReference type="ChEBI" id="CHEBI:59789"/>
        <dbReference type="ChEBI" id="CHEBI:61961"/>
    </reaction>
</comment>